<accession>T1K9N2</accession>
<dbReference type="Proteomes" id="UP000015104">
    <property type="component" value="Unassembled WGS sequence"/>
</dbReference>
<keyword evidence="5" id="KW-0175">Coiled coil</keyword>
<evidence type="ECO:0000256" key="1">
    <source>
        <dbReference type="ARBA" id="ARBA00008045"/>
    </source>
</evidence>
<dbReference type="EnsemblMetazoa" id="tetur07g05560.1">
    <property type="protein sequence ID" value="tetur07g05560.1"/>
    <property type="gene ID" value="tetur07g05560"/>
</dbReference>
<protein>
    <recommendedName>
        <fullName evidence="4">Probable prefoldin subunit 6</fullName>
    </recommendedName>
</protein>
<dbReference type="GO" id="GO:0016272">
    <property type="term" value="C:prefoldin complex"/>
    <property type="evidence" value="ECO:0007669"/>
    <property type="project" value="InterPro"/>
</dbReference>
<dbReference type="InterPro" id="IPR009053">
    <property type="entry name" value="Prefoldin"/>
</dbReference>
<dbReference type="STRING" id="32264.T1K9N2"/>
<dbReference type="Pfam" id="PF01920">
    <property type="entry name" value="Prefoldin_2"/>
    <property type="match status" value="1"/>
</dbReference>
<keyword evidence="3" id="KW-0143">Chaperone</keyword>
<dbReference type="Gene3D" id="1.10.287.370">
    <property type="match status" value="1"/>
</dbReference>
<dbReference type="PANTHER" id="PTHR21431">
    <property type="entry name" value="PREFOLDIN SUBUNIT 6"/>
    <property type="match status" value="1"/>
</dbReference>
<dbReference type="InterPro" id="IPR002777">
    <property type="entry name" value="PFD_beta-like"/>
</dbReference>
<dbReference type="GO" id="GO:0051082">
    <property type="term" value="F:unfolded protein binding"/>
    <property type="evidence" value="ECO:0007669"/>
    <property type="project" value="InterPro"/>
</dbReference>
<comment type="subunit">
    <text evidence="2">Heterohexamer of two PFD-alpha type and four PFD-beta type subunits.</text>
</comment>
<evidence type="ECO:0000313" key="7">
    <source>
        <dbReference type="Proteomes" id="UP000015104"/>
    </source>
</evidence>
<evidence type="ECO:0000256" key="4">
    <source>
        <dbReference type="ARBA" id="ARBA00072592"/>
    </source>
</evidence>
<reference evidence="6" key="2">
    <citation type="submission" date="2015-06" db="UniProtKB">
        <authorList>
            <consortium name="EnsemblMetazoa"/>
        </authorList>
    </citation>
    <scope>IDENTIFICATION</scope>
</reference>
<evidence type="ECO:0000256" key="3">
    <source>
        <dbReference type="ARBA" id="ARBA00023186"/>
    </source>
</evidence>
<dbReference type="SUPFAM" id="SSF46579">
    <property type="entry name" value="Prefoldin"/>
    <property type="match status" value="1"/>
</dbReference>
<keyword evidence="7" id="KW-1185">Reference proteome</keyword>
<organism evidence="6 7">
    <name type="scientific">Tetranychus urticae</name>
    <name type="common">Two-spotted spider mite</name>
    <dbReference type="NCBI Taxonomy" id="32264"/>
    <lineage>
        <taxon>Eukaryota</taxon>
        <taxon>Metazoa</taxon>
        <taxon>Ecdysozoa</taxon>
        <taxon>Arthropoda</taxon>
        <taxon>Chelicerata</taxon>
        <taxon>Arachnida</taxon>
        <taxon>Acari</taxon>
        <taxon>Acariformes</taxon>
        <taxon>Trombidiformes</taxon>
        <taxon>Prostigmata</taxon>
        <taxon>Eleutherengona</taxon>
        <taxon>Raphignathae</taxon>
        <taxon>Tetranychoidea</taxon>
        <taxon>Tetranychidae</taxon>
        <taxon>Tetranychus</taxon>
    </lineage>
</organism>
<dbReference type="EMBL" id="CAEY01001892">
    <property type="status" value="NOT_ANNOTATED_CDS"/>
    <property type="molecule type" value="Genomic_DNA"/>
</dbReference>
<sequence>MESKNMSTKLADEIAKFNNLQKEYQKVCTTHQQLDEQLNENKIVKQEFDLLDESSAVYKLIGPALIKQELKEAKDNVQNRIKYISTEMKKQEELLKRIEKQQLEQKEVIGKLQKQG</sequence>
<reference evidence="7" key="1">
    <citation type="submission" date="2011-08" db="EMBL/GenBank/DDBJ databases">
        <authorList>
            <person name="Rombauts S."/>
        </authorList>
    </citation>
    <scope>NUCLEOTIDE SEQUENCE</scope>
    <source>
        <strain evidence="7">London</strain>
    </source>
</reference>
<evidence type="ECO:0000256" key="5">
    <source>
        <dbReference type="SAM" id="Coils"/>
    </source>
</evidence>
<dbReference type="AlphaFoldDB" id="T1K9N2"/>
<comment type="similarity">
    <text evidence="1">Belongs to the prefoldin subunit beta family.</text>
</comment>
<dbReference type="FunFam" id="1.10.287.370:FF:000003">
    <property type="entry name" value="Prefoldin subunit 6"/>
    <property type="match status" value="1"/>
</dbReference>
<dbReference type="eggNOG" id="KOG3478">
    <property type="taxonomic scope" value="Eukaryota"/>
</dbReference>
<dbReference type="GO" id="GO:0051131">
    <property type="term" value="P:chaperone-mediated protein complex assembly"/>
    <property type="evidence" value="ECO:0007669"/>
    <property type="project" value="TreeGrafter"/>
</dbReference>
<dbReference type="GO" id="GO:0051087">
    <property type="term" value="F:protein-folding chaperone binding"/>
    <property type="evidence" value="ECO:0007669"/>
    <property type="project" value="TreeGrafter"/>
</dbReference>
<gene>
    <name evidence="6" type="primary">107361884</name>
</gene>
<dbReference type="GO" id="GO:0006457">
    <property type="term" value="P:protein folding"/>
    <property type="evidence" value="ECO:0007669"/>
    <property type="project" value="InterPro"/>
</dbReference>
<dbReference type="OMA" id="IGPTLIK"/>
<feature type="coiled-coil region" evidence="5">
    <location>
        <begin position="67"/>
        <end position="115"/>
    </location>
</feature>
<dbReference type="HOGENOM" id="CLU_125172_0_1_1"/>
<name>T1K9N2_TETUR</name>
<dbReference type="GO" id="GO:0005737">
    <property type="term" value="C:cytoplasm"/>
    <property type="evidence" value="ECO:0007669"/>
    <property type="project" value="TreeGrafter"/>
</dbReference>
<dbReference type="PANTHER" id="PTHR21431:SF0">
    <property type="entry name" value="PREFOLDIN SUBUNIT 6"/>
    <property type="match status" value="1"/>
</dbReference>
<proteinExistence type="inferred from homology"/>
<dbReference type="OrthoDB" id="248120at2759"/>
<evidence type="ECO:0000256" key="2">
    <source>
        <dbReference type="ARBA" id="ARBA00011695"/>
    </source>
</evidence>
<evidence type="ECO:0000313" key="6">
    <source>
        <dbReference type="EnsemblMetazoa" id="tetur07g05560.1"/>
    </source>
</evidence>
<dbReference type="CDD" id="cd23161">
    <property type="entry name" value="Prefoldin_6"/>
    <property type="match status" value="1"/>
</dbReference>
<dbReference type="KEGG" id="tut:107361884"/>